<dbReference type="RefSeq" id="WP_146051357.1">
    <property type="nucleotide sequence ID" value="NZ_CP192781.1"/>
</dbReference>
<name>A0AAW9FKP4_9HYPH</name>
<accession>A0AAW9FKP4</accession>
<evidence type="ECO:0000313" key="1">
    <source>
        <dbReference type="EMBL" id="MDX8304177.1"/>
    </source>
</evidence>
<gene>
    <name evidence="1" type="ORF">RMR22_18120</name>
</gene>
<comment type="caution">
    <text evidence="1">The sequence shown here is derived from an EMBL/GenBank/DDBJ whole genome shotgun (WGS) entry which is preliminary data.</text>
</comment>
<dbReference type="AlphaFoldDB" id="A0AAW9FKP4"/>
<reference evidence="1" key="1">
    <citation type="journal article" date="2023" name="Phytobiomes J">
        <title>Deciphering the key players within the bacterial microbiota associated with aerial crown gall tumors on rhododendron: Insights into the gallobiome.</title>
        <authorList>
            <person name="Kuzmanovic N."/>
            <person name="Nesme J."/>
            <person name="Wolf J."/>
            <person name="Neumann-Schaal M."/>
            <person name="Petersen J."/>
            <person name="Fernandez-Gnecco G."/>
            <person name="Sproeer C."/>
            <person name="Bunk B."/>
            <person name="Overmann J."/>
            <person name="Sorensen S.J."/>
            <person name="Idczak E."/>
            <person name="Smalla K."/>
        </authorList>
    </citation>
    <scope>NUCLEOTIDE SEQUENCE</scope>
    <source>
        <strain evidence="1">Rho-11.1</strain>
    </source>
</reference>
<organism evidence="1">
    <name type="scientific">Agrobacterium rosae</name>
    <dbReference type="NCBI Taxonomy" id="1972867"/>
    <lineage>
        <taxon>Bacteria</taxon>
        <taxon>Pseudomonadati</taxon>
        <taxon>Pseudomonadota</taxon>
        <taxon>Alphaproteobacteria</taxon>
        <taxon>Hyphomicrobiales</taxon>
        <taxon>Rhizobiaceae</taxon>
        <taxon>Rhizobium/Agrobacterium group</taxon>
        <taxon>Agrobacterium</taxon>
    </lineage>
</organism>
<dbReference type="EMBL" id="JAVRAF010000006">
    <property type="protein sequence ID" value="MDX8304177.1"/>
    <property type="molecule type" value="Genomic_DNA"/>
</dbReference>
<protein>
    <submittedName>
        <fullName evidence="1">Uncharacterized protein</fullName>
    </submittedName>
</protein>
<sequence>MSDKLFHFKSRWKEELAVSGSGGSFVLEMPIGVLSVYLLTEEEWVRRGPDWARSLWPILKQELEEWCHECNAELRVDPTAEVFPI</sequence>
<proteinExistence type="predicted"/>